<dbReference type="InterPro" id="IPR000109">
    <property type="entry name" value="POT_fam"/>
</dbReference>
<name>A0ABN8SKZ8_9CNID</name>
<evidence type="ECO:0000256" key="2">
    <source>
        <dbReference type="ARBA" id="ARBA00005982"/>
    </source>
</evidence>
<evidence type="ECO:0000256" key="3">
    <source>
        <dbReference type="ARBA" id="ARBA00022692"/>
    </source>
</evidence>
<comment type="similarity">
    <text evidence="2">Belongs to the major facilitator superfamily. Proton-dependent oligopeptide transporter (POT/PTR) (TC 2.A.17) family.</text>
</comment>
<organism evidence="8 9">
    <name type="scientific">Porites evermanni</name>
    <dbReference type="NCBI Taxonomy" id="104178"/>
    <lineage>
        <taxon>Eukaryota</taxon>
        <taxon>Metazoa</taxon>
        <taxon>Cnidaria</taxon>
        <taxon>Anthozoa</taxon>
        <taxon>Hexacorallia</taxon>
        <taxon>Scleractinia</taxon>
        <taxon>Fungiina</taxon>
        <taxon>Poritidae</taxon>
        <taxon>Porites</taxon>
    </lineage>
</organism>
<dbReference type="Pfam" id="PF00854">
    <property type="entry name" value="PTR2"/>
    <property type="match status" value="1"/>
</dbReference>
<proteinExistence type="inferred from homology"/>
<dbReference type="PANTHER" id="PTHR11654">
    <property type="entry name" value="OLIGOPEPTIDE TRANSPORTER-RELATED"/>
    <property type="match status" value="1"/>
</dbReference>
<feature type="transmembrane region" description="Helical" evidence="7">
    <location>
        <begin position="185"/>
        <end position="206"/>
    </location>
</feature>
<keyword evidence="9" id="KW-1185">Reference proteome</keyword>
<dbReference type="Proteomes" id="UP001159427">
    <property type="component" value="Unassembled WGS sequence"/>
</dbReference>
<feature type="transmembrane region" description="Helical" evidence="7">
    <location>
        <begin position="155"/>
        <end position="173"/>
    </location>
</feature>
<gene>
    <name evidence="8" type="ORF">PEVE_00023691</name>
</gene>
<keyword evidence="4" id="KW-0813">Transport</keyword>
<accession>A0ABN8SKZ8</accession>
<evidence type="ECO:0000313" key="8">
    <source>
        <dbReference type="EMBL" id="CAH3192326.1"/>
    </source>
</evidence>
<evidence type="ECO:0000256" key="5">
    <source>
        <dbReference type="ARBA" id="ARBA00022989"/>
    </source>
</evidence>
<evidence type="ECO:0000256" key="6">
    <source>
        <dbReference type="ARBA" id="ARBA00023136"/>
    </source>
</evidence>
<dbReference type="InterPro" id="IPR036259">
    <property type="entry name" value="MFS_trans_sf"/>
</dbReference>
<sequence>MIPIFETLIYPTLKKCNLLVRFLFTGGDLASSVDIHLNKSLTYKGVGTFLDSDYKKLQSKRYSLKVMEAGTDKALLDQKMYFASGGVYSVVIQPNPSKKDKLIAIKFADVHPMSISMLWQIPQYLTITAGEVLFSITGLEFAYSQAPVSMKSCIMAGWLLTVSVGNAIVVIFAEARLTDNMANEFFFFAGLLALVMLVFMLMSYFYKYVYYSANGVVSEDVPLQEAQDETEEKKQTDKN</sequence>
<evidence type="ECO:0008006" key="10">
    <source>
        <dbReference type="Google" id="ProtNLM"/>
    </source>
</evidence>
<keyword evidence="4" id="KW-0653">Protein transport</keyword>
<evidence type="ECO:0000256" key="1">
    <source>
        <dbReference type="ARBA" id="ARBA00004141"/>
    </source>
</evidence>
<comment type="caution">
    <text evidence="8">The sequence shown here is derived from an EMBL/GenBank/DDBJ whole genome shotgun (WGS) entry which is preliminary data.</text>
</comment>
<protein>
    <recommendedName>
        <fullName evidence="10">Solute carrier family 15 member 1</fullName>
    </recommendedName>
</protein>
<keyword evidence="4" id="KW-0571">Peptide transport</keyword>
<evidence type="ECO:0000256" key="4">
    <source>
        <dbReference type="ARBA" id="ARBA00022856"/>
    </source>
</evidence>
<keyword evidence="3 7" id="KW-0812">Transmembrane</keyword>
<keyword evidence="5 7" id="KW-1133">Transmembrane helix</keyword>
<keyword evidence="6 7" id="KW-0472">Membrane</keyword>
<evidence type="ECO:0000256" key="7">
    <source>
        <dbReference type="SAM" id="Phobius"/>
    </source>
</evidence>
<dbReference type="EMBL" id="CALNXI010003145">
    <property type="protein sequence ID" value="CAH3192326.1"/>
    <property type="molecule type" value="Genomic_DNA"/>
</dbReference>
<reference evidence="8 9" key="1">
    <citation type="submission" date="2022-05" db="EMBL/GenBank/DDBJ databases">
        <authorList>
            <consortium name="Genoscope - CEA"/>
            <person name="William W."/>
        </authorList>
    </citation>
    <scope>NUCLEOTIDE SEQUENCE [LARGE SCALE GENOMIC DNA]</scope>
</reference>
<evidence type="ECO:0000313" key="9">
    <source>
        <dbReference type="Proteomes" id="UP001159427"/>
    </source>
</evidence>
<comment type="subcellular location">
    <subcellularLocation>
        <location evidence="1">Membrane</location>
        <topology evidence="1">Multi-pass membrane protein</topology>
    </subcellularLocation>
</comment>
<dbReference type="Gene3D" id="1.20.1250.20">
    <property type="entry name" value="MFS general substrate transporter like domains"/>
    <property type="match status" value="1"/>
</dbReference>